<comment type="similarity">
    <text evidence="5">Belongs to the flotillin-like FloA family.</text>
</comment>
<dbReference type="NCBIfam" id="NF010186">
    <property type="entry name" value="PRK13665.1"/>
    <property type="match status" value="1"/>
</dbReference>
<dbReference type="GO" id="GO:0045121">
    <property type="term" value="C:membrane raft"/>
    <property type="evidence" value="ECO:0007669"/>
    <property type="project" value="UniProtKB-SubCell"/>
</dbReference>
<evidence type="ECO:0000313" key="8">
    <source>
        <dbReference type="Proteomes" id="UP000263642"/>
    </source>
</evidence>
<dbReference type="EMBL" id="DQAY01000069">
    <property type="protein sequence ID" value="HCO23750.1"/>
    <property type="molecule type" value="Genomic_DNA"/>
</dbReference>
<dbReference type="Proteomes" id="UP000263642">
    <property type="component" value="Unassembled WGS sequence"/>
</dbReference>
<keyword evidence="4 5" id="KW-0472">Membrane</keyword>
<name>A0A3D3R807_9PLAN</name>
<dbReference type="InterPro" id="IPR022853">
    <property type="entry name" value="FloA"/>
</dbReference>
<gene>
    <name evidence="5" type="primary">floA</name>
    <name evidence="7" type="ORF">DIT97_12110</name>
</gene>
<evidence type="ECO:0000256" key="1">
    <source>
        <dbReference type="ARBA" id="ARBA00022475"/>
    </source>
</evidence>
<comment type="caution">
    <text evidence="5">Lacks conserved residue(s) required for the propagation of feature annotation.</text>
</comment>
<comment type="subcellular location">
    <subcellularLocation>
        <location evidence="5">Cell membrane</location>
        <topology evidence="5">Single-pass membrane protein</topology>
    </subcellularLocation>
    <subcellularLocation>
        <location evidence="5">Membrane raft</location>
        <topology evidence="5">Single-pass membrane protein</topology>
    </subcellularLocation>
</comment>
<comment type="function">
    <text evidence="5">Found in functional membrane microdomains (FMM) that may be equivalent to eukaryotic membrane rafts FMMs are highly dynamic and increase in number as cells age. Flotillins are thought to be important factors in membrane fluidity.</text>
</comment>
<keyword evidence="2 5" id="KW-0812">Transmembrane</keyword>
<keyword evidence="6" id="KW-0175">Coiled coil</keyword>
<accession>A0A3D3R807</accession>
<evidence type="ECO:0000256" key="4">
    <source>
        <dbReference type="ARBA" id="ARBA00023136"/>
    </source>
</evidence>
<evidence type="ECO:0000256" key="5">
    <source>
        <dbReference type="HAMAP-Rule" id="MF_01562"/>
    </source>
</evidence>
<keyword evidence="1 5" id="KW-1003">Cell membrane</keyword>
<proteinExistence type="inferred from homology"/>
<keyword evidence="3 5" id="KW-1133">Transmembrane helix</keyword>
<comment type="subunit">
    <text evidence="5">Homooligomerizes.</text>
</comment>
<evidence type="ECO:0000256" key="2">
    <source>
        <dbReference type="ARBA" id="ARBA00022692"/>
    </source>
</evidence>
<protein>
    <recommendedName>
        <fullName evidence="5">Flotillin-like protein FloA</fullName>
    </recommendedName>
</protein>
<dbReference type="RefSeq" id="WP_154934920.1">
    <property type="nucleotide sequence ID" value="NZ_CAXBMG010000035.1"/>
</dbReference>
<feature type="coiled-coil region" evidence="6">
    <location>
        <begin position="253"/>
        <end position="287"/>
    </location>
</feature>
<organism evidence="7 8">
    <name type="scientific">Gimesia maris</name>
    <dbReference type="NCBI Taxonomy" id="122"/>
    <lineage>
        <taxon>Bacteria</taxon>
        <taxon>Pseudomonadati</taxon>
        <taxon>Planctomycetota</taxon>
        <taxon>Planctomycetia</taxon>
        <taxon>Planctomycetales</taxon>
        <taxon>Planctomycetaceae</taxon>
        <taxon>Gimesia</taxon>
    </lineage>
</organism>
<dbReference type="HAMAP" id="MF_01562">
    <property type="entry name" value="FloA"/>
    <property type="match status" value="1"/>
</dbReference>
<sequence>MNDLNLFAAEDSSTIVWIVGVVVFLGVLVFIAVFARFAGLWIQCKMTNARISFPNLVMMTIRKVNPTIIVRSKIMAIQAGVTRTYDISTRDLEAHYLAGGNVPNVIRALIAAQRAKIDLDWQSAQAIDLAGRDILDAVRTSVYPKVIDCPDSRKTNSTLDAVAGDGIQLNVRARVTVRTNLKQLVGGATEETVIARVGQGIVQAIGSTDSYKKVLENPDKITQIVLNEGLEKQTAYTIVSIDIADVDVGENIGARLQADHAEAEMRVAQAKAEQRRAEQKAREQEMVALTQENRAKVVLAEAKVPQAIASAFRSKKMGLMDYYELKNVQADTKMRDAIATPEREMTPSS</sequence>
<dbReference type="Pfam" id="PF12127">
    <property type="entry name" value="FloA"/>
    <property type="match status" value="1"/>
</dbReference>
<comment type="caution">
    <text evidence="7">The sequence shown here is derived from an EMBL/GenBank/DDBJ whole genome shotgun (WGS) entry which is preliminary data.</text>
</comment>
<evidence type="ECO:0000313" key="7">
    <source>
        <dbReference type="EMBL" id="HCO23750.1"/>
    </source>
</evidence>
<evidence type="ECO:0000256" key="6">
    <source>
        <dbReference type="SAM" id="Coils"/>
    </source>
</evidence>
<evidence type="ECO:0000256" key="3">
    <source>
        <dbReference type="ARBA" id="ARBA00022989"/>
    </source>
</evidence>
<reference evidence="7 8" key="1">
    <citation type="journal article" date="2018" name="Nat. Biotechnol.">
        <title>A standardized bacterial taxonomy based on genome phylogeny substantially revises the tree of life.</title>
        <authorList>
            <person name="Parks D.H."/>
            <person name="Chuvochina M."/>
            <person name="Waite D.W."/>
            <person name="Rinke C."/>
            <person name="Skarshewski A."/>
            <person name="Chaumeil P.A."/>
            <person name="Hugenholtz P."/>
        </authorList>
    </citation>
    <scope>NUCLEOTIDE SEQUENCE [LARGE SCALE GENOMIC DNA]</scope>
    <source>
        <strain evidence="7">UBA9375</strain>
    </source>
</reference>
<feature type="transmembrane region" description="Helical" evidence="5">
    <location>
        <begin position="15"/>
        <end position="42"/>
    </location>
</feature>
<dbReference type="AlphaFoldDB" id="A0A3D3R807"/>
<dbReference type="GO" id="GO:0005886">
    <property type="term" value="C:plasma membrane"/>
    <property type="evidence" value="ECO:0007669"/>
    <property type="project" value="UniProtKB-SubCell"/>
</dbReference>